<name>D1C3I7_SPHTD</name>
<dbReference type="InterPro" id="IPR024775">
    <property type="entry name" value="DinB-like"/>
</dbReference>
<dbReference type="HOGENOM" id="CLU_1160506_0_0_0"/>
<gene>
    <name evidence="2" type="ordered locus">Sthe_1369</name>
</gene>
<protein>
    <recommendedName>
        <fullName evidence="1">DinB-like domain-containing protein</fullName>
    </recommendedName>
</protein>
<feature type="domain" description="DinB-like" evidence="1">
    <location>
        <begin position="107"/>
        <end position="229"/>
    </location>
</feature>
<evidence type="ECO:0000259" key="1">
    <source>
        <dbReference type="Pfam" id="PF12867"/>
    </source>
</evidence>
<keyword evidence="3" id="KW-1185">Reference proteome</keyword>
<dbReference type="AlphaFoldDB" id="D1C3I7"/>
<dbReference type="InterPro" id="IPR034660">
    <property type="entry name" value="DinB/YfiT-like"/>
</dbReference>
<dbReference type="eggNOG" id="COG1598">
    <property type="taxonomic scope" value="Bacteria"/>
</dbReference>
<proteinExistence type="predicted"/>
<dbReference type="eggNOG" id="COG2318">
    <property type="taxonomic scope" value="Bacteria"/>
</dbReference>
<evidence type="ECO:0000313" key="2">
    <source>
        <dbReference type="EMBL" id="ACZ38804.1"/>
    </source>
</evidence>
<dbReference type="Pfam" id="PF12867">
    <property type="entry name" value="DinB_2"/>
    <property type="match status" value="1"/>
</dbReference>
<dbReference type="STRING" id="479434.Sthe_1369"/>
<dbReference type="KEGG" id="sti:Sthe_1369"/>
<dbReference type="Proteomes" id="UP000002027">
    <property type="component" value="Chromosome 1"/>
</dbReference>
<dbReference type="EMBL" id="CP001823">
    <property type="protein sequence ID" value="ACZ38804.1"/>
    <property type="molecule type" value="Genomic_DNA"/>
</dbReference>
<dbReference type="Gene3D" id="1.20.120.450">
    <property type="entry name" value="dinb family like domain"/>
    <property type="match status" value="1"/>
</dbReference>
<dbReference type="SUPFAM" id="SSF143100">
    <property type="entry name" value="TTHA1013/TTHA0281-like"/>
    <property type="match status" value="1"/>
</dbReference>
<reference evidence="2 3" key="2">
    <citation type="journal article" date="2010" name="Stand. Genomic Sci.">
        <title>Complete genome sequence of Desulfohalobium retbaense type strain (HR(100)).</title>
        <authorList>
            <person name="Spring S."/>
            <person name="Nolan M."/>
            <person name="Lapidus A."/>
            <person name="Glavina Del Rio T."/>
            <person name="Copeland A."/>
            <person name="Tice H."/>
            <person name="Cheng J.F."/>
            <person name="Lucas S."/>
            <person name="Land M."/>
            <person name="Chen F."/>
            <person name="Bruce D."/>
            <person name="Goodwin L."/>
            <person name="Pitluck S."/>
            <person name="Ivanova N."/>
            <person name="Mavromatis K."/>
            <person name="Mikhailova N."/>
            <person name="Pati A."/>
            <person name="Chen A."/>
            <person name="Palaniappan K."/>
            <person name="Hauser L."/>
            <person name="Chang Y.J."/>
            <person name="Jeffries C.D."/>
            <person name="Munk C."/>
            <person name="Kiss H."/>
            <person name="Chain P."/>
            <person name="Han C."/>
            <person name="Brettin T."/>
            <person name="Detter J.C."/>
            <person name="Schuler E."/>
            <person name="Goker M."/>
            <person name="Rohde M."/>
            <person name="Bristow J."/>
            <person name="Eisen J.A."/>
            <person name="Markowitz V."/>
            <person name="Hugenholtz P."/>
            <person name="Kyrpides N.C."/>
            <person name="Klenk H.P."/>
        </authorList>
    </citation>
    <scope>NUCLEOTIDE SEQUENCE [LARGE SCALE GENOMIC DNA]</scope>
    <source>
        <strain evidence="3">ATCC 49802 / DSM 20745 / S 6022</strain>
    </source>
</reference>
<dbReference type="RefSeq" id="WP_012871851.1">
    <property type="nucleotide sequence ID" value="NC_013523.1"/>
</dbReference>
<reference evidence="3" key="1">
    <citation type="submission" date="2009-11" db="EMBL/GenBank/DDBJ databases">
        <title>The complete chromosome 1 of Sphaerobacter thermophilus DSM 20745.</title>
        <authorList>
            <person name="Lucas S."/>
            <person name="Copeland A."/>
            <person name="Lapidus A."/>
            <person name="Glavina del Rio T."/>
            <person name="Dalin E."/>
            <person name="Tice H."/>
            <person name="Bruce D."/>
            <person name="Goodwin L."/>
            <person name="Pitluck S."/>
            <person name="Kyrpides N."/>
            <person name="Mavromatis K."/>
            <person name="Ivanova N."/>
            <person name="Mikhailova N."/>
            <person name="LaButti K.M."/>
            <person name="Clum A."/>
            <person name="Sun H.I."/>
            <person name="Brettin T."/>
            <person name="Detter J.C."/>
            <person name="Han C."/>
            <person name="Larimer F."/>
            <person name="Land M."/>
            <person name="Hauser L."/>
            <person name="Markowitz V."/>
            <person name="Cheng J.F."/>
            <person name="Hugenholtz P."/>
            <person name="Woyke T."/>
            <person name="Wu D."/>
            <person name="Steenblock K."/>
            <person name="Schneider S."/>
            <person name="Pukall R."/>
            <person name="Goeker M."/>
            <person name="Klenk H.P."/>
            <person name="Eisen J.A."/>
        </authorList>
    </citation>
    <scope>NUCLEOTIDE SEQUENCE [LARGE SCALE GENOMIC DNA]</scope>
    <source>
        <strain evidence="3">ATCC 49802 / DSM 20745 / S 6022</strain>
    </source>
</reference>
<dbReference type="InParanoid" id="D1C3I7"/>
<dbReference type="SUPFAM" id="SSF109854">
    <property type="entry name" value="DinB/YfiT-like putative metalloenzymes"/>
    <property type="match status" value="1"/>
</dbReference>
<accession>D1C3I7</accession>
<organism evidence="2 3">
    <name type="scientific">Sphaerobacter thermophilus (strain ATCC 49802 / DSM 20745 / KCCM 41009 / NCIMB 13125 / S 6022)</name>
    <dbReference type="NCBI Taxonomy" id="479434"/>
    <lineage>
        <taxon>Bacteria</taxon>
        <taxon>Pseudomonadati</taxon>
        <taxon>Thermomicrobiota</taxon>
        <taxon>Thermomicrobia</taxon>
        <taxon>Sphaerobacterales</taxon>
        <taxon>Sphaerobacterineae</taxon>
        <taxon>Sphaerobacteraceae</taxon>
        <taxon>Sphaerobacter</taxon>
    </lineage>
</organism>
<dbReference type="OrthoDB" id="158368at2"/>
<sequence length="239" mass="26031">MTTYGLYLESGPRRRKTMVHVLDLLGCVAVGPTTDDALAATPDAIRAFLGTLRRQGEPVDPDAPFQTEVVEHITEGIWLGNGSPSIIFGPDLEPMTHEELEVHIRRFQWMRETLADWAATQTDADLDAAPAEGGRSGRAVLLHVLGATGGYLSIAFGGSRGFFAIQGAAERGEISLPEALRRSGALAIERLRAATPEELTTVRQRRSGPSTARQGIRRLLEHEWEHLAELARRPGGPQL</sequence>
<dbReference type="InterPro" id="IPR035069">
    <property type="entry name" value="TTHA1013/TTHA0281-like"/>
</dbReference>
<evidence type="ECO:0000313" key="3">
    <source>
        <dbReference type="Proteomes" id="UP000002027"/>
    </source>
</evidence>